<gene>
    <name evidence="1" type="ORF">DQ393_32535</name>
</gene>
<evidence type="ECO:0000313" key="1">
    <source>
        <dbReference type="EMBL" id="RAX37521.1"/>
    </source>
</evidence>
<accession>A0A329Y0V3</accession>
<dbReference type="Proteomes" id="UP000251205">
    <property type="component" value="Unassembled WGS sequence"/>
</dbReference>
<name>A0A329Y0V3_RHITR</name>
<sequence length="77" mass="8715">MSDQPPSSTGEQLEIAALIDEIADEMTKRGVGAAITDRYAALSDGLRYEEDEYKFNLFGVMTAVAPWRWSLIFRRSR</sequence>
<reference evidence="1 2" key="1">
    <citation type="submission" date="2018-06" db="EMBL/GenBank/DDBJ databases">
        <title>Whole Genome Sequence of an efficient microsymbiont, Rhizobium tropici.</title>
        <authorList>
            <person name="Srinivasan R."/>
            <person name="Singh H.V."/>
            <person name="Srivastava R."/>
            <person name="Kumari B."/>
            <person name="Radhakrishna A."/>
        </authorList>
    </citation>
    <scope>NUCLEOTIDE SEQUENCE [LARGE SCALE GENOMIC DNA]</scope>
    <source>
        <strain evidence="1 2">IGFRI Rhizo-19</strain>
    </source>
</reference>
<organism evidence="1 2">
    <name type="scientific">Rhizobium tropici</name>
    <dbReference type="NCBI Taxonomy" id="398"/>
    <lineage>
        <taxon>Bacteria</taxon>
        <taxon>Pseudomonadati</taxon>
        <taxon>Pseudomonadota</taxon>
        <taxon>Alphaproteobacteria</taxon>
        <taxon>Hyphomicrobiales</taxon>
        <taxon>Rhizobiaceae</taxon>
        <taxon>Rhizobium/Agrobacterium group</taxon>
        <taxon>Rhizobium</taxon>
    </lineage>
</organism>
<evidence type="ECO:0000313" key="2">
    <source>
        <dbReference type="Proteomes" id="UP000251205"/>
    </source>
</evidence>
<dbReference type="AlphaFoldDB" id="A0A329Y0V3"/>
<protein>
    <submittedName>
        <fullName evidence="1">Uncharacterized protein</fullName>
    </submittedName>
</protein>
<dbReference type="EMBL" id="QMKK01000061">
    <property type="protein sequence ID" value="RAX37521.1"/>
    <property type="molecule type" value="Genomic_DNA"/>
</dbReference>
<proteinExistence type="predicted"/>
<comment type="caution">
    <text evidence="1">The sequence shown here is derived from an EMBL/GenBank/DDBJ whole genome shotgun (WGS) entry which is preliminary data.</text>
</comment>